<dbReference type="Proteomes" id="UP000319219">
    <property type="component" value="Unassembled WGS sequence"/>
</dbReference>
<dbReference type="InterPro" id="IPR020846">
    <property type="entry name" value="MFS_dom"/>
</dbReference>
<feature type="transmembrane region" description="Helical" evidence="7">
    <location>
        <begin position="21"/>
        <end position="42"/>
    </location>
</feature>
<evidence type="ECO:0000259" key="8">
    <source>
        <dbReference type="PROSITE" id="PS50850"/>
    </source>
</evidence>
<dbReference type="SUPFAM" id="SSF103473">
    <property type="entry name" value="MFS general substrate transporter"/>
    <property type="match status" value="1"/>
</dbReference>
<dbReference type="InterPro" id="IPR011701">
    <property type="entry name" value="MFS"/>
</dbReference>
<dbReference type="RefSeq" id="WP_064795876.1">
    <property type="nucleotide sequence ID" value="NZ_VIJZ01000001.1"/>
</dbReference>
<comment type="subcellular location">
    <subcellularLocation>
        <location evidence="1">Cell membrane</location>
        <topology evidence="1">Multi-pass membrane protein</topology>
    </subcellularLocation>
</comment>
<evidence type="ECO:0000313" key="10">
    <source>
        <dbReference type="Proteomes" id="UP000319219"/>
    </source>
</evidence>
<feature type="transmembrane region" description="Helical" evidence="7">
    <location>
        <begin position="115"/>
        <end position="137"/>
    </location>
</feature>
<evidence type="ECO:0000256" key="1">
    <source>
        <dbReference type="ARBA" id="ARBA00004651"/>
    </source>
</evidence>
<dbReference type="Pfam" id="PF07690">
    <property type="entry name" value="MFS_1"/>
    <property type="match status" value="1"/>
</dbReference>
<dbReference type="Gene3D" id="1.20.1720.10">
    <property type="entry name" value="Multidrug resistance protein D"/>
    <property type="match status" value="1"/>
</dbReference>
<evidence type="ECO:0000313" key="9">
    <source>
        <dbReference type="EMBL" id="TQS00898.1"/>
    </source>
</evidence>
<comment type="caution">
    <text evidence="9">The sequence shown here is derived from an EMBL/GenBank/DDBJ whole genome shotgun (WGS) entry which is preliminary data.</text>
</comment>
<dbReference type="PANTHER" id="PTHR42718:SF46">
    <property type="entry name" value="BLR6921 PROTEIN"/>
    <property type="match status" value="1"/>
</dbReference>
<reference evidence="9 10" key="1">
    <citation type="submission" date="2019-07" db="EMBL/GenBank/DDBJ databases">
        <title>Paenibacillus ottowii sp. nov. isolated from a fermentation system processing bovine manure.</title>
        <authorList>
            <person name="Velazquez L.F."/>
            <person name="Rajbanshi S."/>
            <person name="Guan S."/>
            <person name="Hinchee M."/>
            <person name="Welsh A."/>
        </authorList>
    </citation>
    <scope>NUCLEOTIDE SEQUENCE [LARGE SCALE GENOMIC DNA]</scope>
    <source>
        <strain evidence="9 10">MS2379</strain>
    </source>
</reference>
<dbReference type="PROSITE" id="PS50850">
    <property type="entry name" value="MFS"/>
    <property type="match status" value="1"/>
</dbReference>
<evidence type="ECO:0000256" key="4">
    <source>
        <dbReference type="ARBA" id="ARBA00022692"/>
    </source>
</evidence>
<dbReference type="PANTHER" id="PTHR42718">
    <property type="entry name" value="MAJOR FACILITATOR SUPERFAMILY MULTIDRUG TRANSPORTER MFSC"/>
    <property type="match status" value="1"/>
</dbReference>
<feature type="transmembrane region" description="Helical" evidence="7">
    <location>
        <begin position="149"/>
        <end position="171"/>
    </location>
</feature>
<accession>A0ABY3BCN0</accession>
<keyword evidence="6 7" id="KW-0472">Membrane</keyword>
<keyword evidence="10" id="KW-1185">Reference proteome</keyword>
<evidence type="ECO:0000256" key="3">
    <source>
        <dbReference type="ARBA" id="ARBA00022475"/>
    </source>
</evidence>
<keyword evidence="4 7" id="KW-0812">Transmembrane</keyword>
<evidence type="ECO:0000256" key="2">
    <source>
        <dbReference type="ARBA" id="ARBA00022448"/>
    </source>
</evidence>
<evidence type="ECO:0000256" key="7">
    <source>
        <dbReference type="SAM" id="Phobius"/>
    </source>
</evidence>
<feature type="domain" description="Major facilitator superfamily (MFS) profile" evidence="8">
    <location>
        <begin position="24"/>
        <end position="186"/>
    </location>
</feature>
<dbReference type="InterPro" id="IPR036259">
    <property type="entry name" value="MFS_trans_sf"/>
</dbReference>
<feature type="transmembrane region" description="Helical" evidence="7">
    <location>
        <begin position="90"/>
        <end position="109"/>
    </location>
</feature>
<evidence type="ECO:0000256" key="5">
    <source>
        <dbReference type="ARBA" id="ARBA00022989"/>
    </source>
</evidence>
<sequence>MSHHAVIDESSKEDSFVFRPYFSPTLAIVIGTFMVILNSTALNLALATWVREFGVSLKTTQWSVNAYTLALSAVIPLAGWLSDKCGAKKVFLCSIGFFMLGSTLSAFAQNSGQLIFFRIIQGLGGDMVSPIGMTMLYRLASPDKRGAIISLLGIPMLLAPALSMVLSGWLVEFVDWHWTFWLTIPK</sequence>
<proteinExistence type="predicted"/>
<evidence type="ECO:0000256" key="6">
    <source>
        <dbReference type="ARBA" id="ARBA00023136"/>
    </source>
</evidence>
<gene>
    <name evidence="9" type="ORF">FKV70_00645</name>
</gene>
<keyword evidence="3" id="KW-1003">Cell membrane</keyword>
<dbReference type="EMBL" id="VIJZ01000001">
    <property type="protein sequence ID" value="TQS00898.1"/>
    <property type="molecule type" value="Genomic_DNA"/>
</dbReference>
<keyword evidence="2" id="KW-0813">Transport</keyword>
<protein>
    <submittedName>
        <fullName evidence="9">Multidrug efflux MFS transporter</fullName>
    </submittedName>
</protein>
<organism evidence="9 10">
    <name type="scientific">Paenibacillus ottowii</name>
    <dbReference type="NCBI Taxonomy" id="2315729"/>
    <lineage>
        <taxon>Bacteria</taxon>
        <taxon>Bacillati</taxon>
        <taxon>Bacillota</taxon>
        <taxon>Bacilli</taxon>
        <taxon>Bacillales</taxon>
        <taxon>Paenibacillaceae</taxon>
        <taxon>Paenibacillus</taxon>
    </lineage>
</organism>
<keyword evidence="5 7" id="KW-1133">Transmembrane helix</keyword>
<feature type="transmembrane region" description="Helical" evidence="7">
    <location>
        <begin position="62"/>
        <end position="81"/>
    </location>
</feature>
<name>A0ABY3BCN0_9BACL</name>